<evidence type="ECO:0000256" key="3">
    <source>
        <dbReference type="ARBA" id="ARBA00022695"/>
    </source>
</evidence>
<evidence type="ECO:0000256" key="10">
    <source>
        <dbReference type="NCBIfam" id="TIGR00593"/>
    </source>
</evidence>
<dbReference type="GO" id="GO:0003887">
    <property type="term" value="F:DNA-directed DNA polymerase activity"/>
    <property type="evidence" value="ECO:0007669"/>
    <property type="project" value="UniProtKB-EC"/>
</dbReference>
<dbReference type="Pfam" id="PF00476">
    <property type="entry name" value="DNA_pol_A"/>
    <property type="match status" value="1"/>
</dbReference>
<dbReference type="PANTHER" id="PTHR10133">
    <property type="entry name" value="DNA POLYMERASE I"/>
    <property type="match status" value="1"/>
</dbReference>
<comment type="function">
    <text evidence="11">In addition to polymerase activity, this DNA polymerase exhibits 5'-3' exonuclease activity.</text>
</comment>
<keyword evidence="2 11" id="KW-0808">Transferase</keyword>
<dbReference type="EMBL" id="CP113524">
    <property type="protein sequence ID" value="WAJ22230.1"/>
    <property type="molecule type" value="Genomic_DNA"/>
</dbReference>
<dbReference type="InterPro" id="IPR019760">
    <property type="entry name" value="DNA-dir_DNA_pol_A_CS"/>
</dbReference>
<keyword evidence="4 11" id="KW-0235">DNA replication</keyword>
<dbReference type="PRINTS" id="PR00868">
    <property type="entry name" value="DNAPOLI"/>
</dbReference>
<keyword evidence="7 11" id="KW-0238">DNA-binding</keyword>
<sequence length="847" mass="94553">MSRKRIVLIDGSSMVKEAFYSLPANGAGGVKSLMTGILERKEADYLAVAFSLTGASQSMIEKEITIQEELLKGIAPSLKAEVLIKEGYESADILASLAKKCSSEERDITIITKDQRLLQTAAEHVTVQIPAMGEEGLILKSYHLETIREEYGLEPAGLKEVFSLIAADGLGEKTACGLIRQYENIAGLYEHLESMESQRIKEILKTFENRILEEEKRIFLKEDCDITLDDTKSISEAEIQEIMDMDFVPAEFPDDENQSEKESSPTTSFHVITDFSEAEAVFGKGISADRLGLQLIIEDKAVIALSICYGEKDCYCILSEGLLSGDYLAGKAEEICKKAGHVTVLDLKSQLPYLKLEAGSPVFDAGVAGYLLNPLKDSYSYKDLAEDYLNMTVPSRIELIGKVSISRTLIDNRENGVSFICYMSYIAFLCGDRLLEALREAEMEKLFHEIEMPLIYSLYSMETAGIQVERERLKEYGDRLKVQIKELEQKIYEETGETFNINSPKQLGEVLFDHMKIPGGKKTKTGYSTAADVLEKLAQDYPVVTLILDYRQLTKLNSTYADGLAAYIGPDGRIHGTFNQTITATGRISSTEPNLQNIPVRMELGREIRKVFVPKEGCVFVDADYSQIELRVLAHMSGDTRLINAYKQAEDIHAITASEVFHIPLNEVTSLQRRNAKAVNFGIVYGISSFGLSEGLSITRKEASEYIEKYFETYPGVKSFLDGLVTKAKESGYAVSMFGRRRPVPELKSSNFMQRSFGERVAMNSPIQGTAADIMKIAMIRVDQALKKQGLKSRIVLQVHDELLIEAYQEELEKVKELLTNEMIHAADLEVSLEVEANVGESWFDAK</sequence>
<dbReference type="NCBIfam" id="TIGR00593">
    <property type="entry name" value="pola"/>
    <property type="match status" value="1"/>
</dbReference>
<dbReference type="Pfam" id="PF02739">
    <property type="entry name" value="5_3_exonuc_N"/>
    <property type="match status" value="1"/>
</dbReference>
<keyword evidence="3 11" id="KW-0548">Nucleotidyltransferase</keyword>
<dbReference type="SUPFAM" id="SSF47807">
    <property type="entry name" value="5' to 3' exonuclease, C-terminal subdomain"/>
    <property type="match status" value="1"/>
</dbReference>
<keyword evidence="15" id="KW-1185">Reference proteome</keyword>
<evidence type="ECO:0000256" key="1">
    <source>
        <dbReference type="ARBA" id="ARBA00007705"/>
    </source>
</evidence>
<comment type="catalytic activity">
    <reaction evidence="9 11">
        <text>DNA(n) + a 2'-deoxyribonucleoside 5'-triphosphate = DNA(n+1) + diphosphate</text>
        <dbReference type="Rhea" id="RHEA:22508"/>
        <dbReference type="Rhea" id="RHEA-COMP:17339"/>
        <dbReference type="Rhea" id="RHEA-COMP:17340"/>
        <dbReference type="ChEBI" id="CHEBI:33019"/>
        <dbReference type="ChEBI" id="CHEBI:61560"/>
        <dbReference type="ChEBI" id="CHEBI:173112"/>
        <dbReference type="EC" id="2.7.7.7"/>
    </reaction>
</comment>
<protein>
    <recommendedName>
        <fullName evidence="10 11">DNA polymerase I</fullName>
        <ecNumber evidence="10 11">2.7.7.7</ecNumber>
    </recommendedName>
</protein>
<evidence type="ECO:0000256" key="9">
    <source>
        <dbReference type="ARBA" id="ARBA00049244"/>
    </source>
</evidence>
<keyword evidence="11" id="KW-0269">Exonuclease</keyword>
<comment type="subunit">
    <text evidence="11">Single-chain monomer with multiple functions.</text>
</comment>
<feature type="domain" description="5'-3' exonuclease" evidence="12">
    <location>
        <begin position="4"/>
        <end position="234"/>
    </location>
</feature>
<evidence type="ECO:0000259" key="13">
    <source>
        <dbReference type="SMART" id="SM00482"/>
    </source>
</evidence>
<dbReference type="Proteomes" id="UP001163115">
    <property type="component" value="Chromosome"/>
</dbReference>
<keyword evidence="11" id="KW-0378">Hydrolase</keyword>
<evidence type="ECO:0000256" key="11">
    <source>
        <dbReference type="RuleBase" id="RU004460"/>
    </source>
</evidence>
<dbReference type="InterPro" id="IPR002298">
    <property type="entry name" value="DNA_polymerase_A"/>
</dbReference>
<dbReference type="Gene3D" id="3.30.420.10">
    <property type="entry name" value="Ribonuclease H-like superfamily/Ribonuclease H"/>
    <property type="match status" value="1"/>
</dbReference>
<dbReference type="Gene3D" id="3.30.70.370">
    <property type="match status" value="1"/>
</dbReference>
<evidence type="ECO:0000259" key="12">
    <source>
        <dbReference type="SMART" id="SM00475"/>
    </source>
</evidence>
<evidence type="ECO:0000256" key="5">
    <source>
        <dbReference type="ARBA" id="ARBA00022763"/>
    </source>
</evidence>
<dbReference type="InterPro" id="IPR043502">
    <property type="entry name" value="DNA/RNA_pol_sf"/>
</dbReference>
<dbReference type="SMART" id="SM00482">
    <property type="entry name" value="POLAc"/>
    <property type="match status" value="1"/>
</dbReference>
<keyword evidence="11" id="KW-0540">Nuclease</keyword>
<dbReference type="NCBIfam" id="NF004397">
    <property type="entry name" value="PRK05755.1"/>
    <property type="match status" value="1"/>
</dbReference>
<organism evidence="14 15">
    <name type="scientific">Lacrimispora xylanolytica</name>
    <dbReference type="NCBI Taxonomy" id="29375"/>
    <lineage>
        <taxon>Bacteria</taxon>
        <taxon>Bacillati</taxon>
        <taxon>Bacillota</taxon>
        <taxon>Clostridia</taxon>
        <taxon>Lachnospirales</taxon>
        <taxon>Lachnospiraceae</taxon>
        <taxon>Lacrimispora</taxon>
    </lineage>
</organism>
<reference evidence="14" key="1">
    <citation type="submission" date="2022-11" db="EMBL/GenBank/DDBJ databases">
        <title>Lacrimispora xylanolytica sy1, complete genome.</title>
        <authorList>
            <person name="Choi S."/>
        </authorList>
    </citation>
    <scope>NUCLEOTIDE SEQUENCE</scope>
    <source>
        <strain evidence="14">Sy1</strain>
    </source>
</reference>
<evidence type="ECO:0000313" key="15">
    <source>
        <dbReference type="Proteomes" id="UP001163115"/>
    </source>
</evidence>
<accession>A0ABY7A6E0</accession>
<evidence type="ECO:0000256" key="8">
    <source>
        <dbReference type="ARBA" id="ARBA00023204"/>
    </source>
</evidence>
<dbReference type="InterPro" id="IPR018320">
    <property type="entry name" value="DNA_polymerase_1"/>
</dbReference>
<dbReference type="SMART" id="SM00475">
    <property type="entry name" value="53EXOc"/>
    <property type="match status" value="1"/>
</dbReference>
<proteinExistence type="inferred from homology"/>
<dbReference type="PROSITE" id="PS00447">
    <property type="entry name" value="DNA_POLYMERASE_A"/>
    <property type="match status" value="1"/>
</dbReference>
<gene>
    <name evidence="11 14" type="primary">polA</name>
    <name evidence="14" type="ORF">OW255_11610</name>
</gene>
<keyword evidence="6 11" id="KW-0239">DNA-directed DNA polymerase</keyword>
<dbReference type="InterPro" id="IPR001098">
    <property type="entry name" value="DNA-dir_DNA_pol_A_palm_dom"/>
</dbReference>
<dbReference type="Gene3D" id="3.40.50.1010">
    <property type="entry name" value="5'-nuclease"/>
    <property type="match status" value="1"/>
</dbReference>
<feature type="domain" description="DNA-directed DNA polymerase family A palm" evidence="13">
    <location>
        <begin position="605"/>
        <end position="811"/>
    </location>
</feature>
<dbReference type="InterPro" id="IPR020046">
    <property type="entry name" value="5-3_exonucl_a-hlix_arch_N"/>
</dbReference>
<dbReference type="InterPro" id="IPR012337">
    <property type="entry name" value="RNaseH-like_sf"/>
</dbReference>
<dbReference type="InterPro" id="IPR002421">
    <property type="entry name" value="5-3_exonuclease"/>
</dbReference>
<evidence type="ECO:0000256" key="4">
    <source>
        <dbReference type="ARBA" id="ARBA00022705"/>
    </source>
</evidence>
<dbReference type="Gene3D" id="1.20.1060.10">
    <property type="entry name" value="Taq DNA Polymerase, Chain T, domain 4"/>
    <property type="match status" value="1"/>
</dbReference>
<keyword evidence="5 11" id="KW-0227">DNA damage</keyword>
<dbReference type="SUPFAM" id="SSF88723">
    <property type="entry name" value="PIN domain-like"/>
    <property type="match status" value="1"/>
</dbReference>
<evidence type="ECO:0000313" key="14">
    <source>
        <dbReference type="EMBL" id="WAJ22230.1"/>
    </source>
</evidence>
<dbReference type="SUPFAM" id="SSF56672">
    <property type="entry name" value="DNA/RNA polymerases"/>
    <property type="match status" value="1"/>
</dbReference>
<evidence type="ECO:0000256" key="7">
    <source>
        <dbReference type="ARBA" id="ARBA00023125"/>
    </source>
</evidence>
<name>A0ABY7A6E0_9FIRM</name>
<comment type="similarity">
    <text evidence="1 11">Belongs to the DNA polymerase type-A family.</text>
</comment>
<dbReference type="RefSeq" id="WP_268114178.1">
    <property type="nucleotide sequence ID" value="NZ_CP113524.1"/>
</dbReference>
<dbReference type="EC" id="2.7.7.7" evidence="10 11"/>
<dbReference type="SUPFAM" id="SSF53098">
    <property type="entry name" value="Ribonuclease H-like"/>
    <property type="match status" value="1"/>
</dbReference>
<dbReference type="InterPro" id="IPR036279">
    <property type="entry name" value="5-3_exonuclease_C_sf"/>
</dbReference>
<keyword evidence="8 11" id="KW-0234">DNA repair</keyword>
<evidence type="ECO:0000256" key="2">
    <source>
        <dbReference type="ARBA" id="ARBA00022679"/>
    </source>
</evidence>
<dbReference type="InterPro" id="IPR029060">
    <property type="entry name" value="PIN-like_dom_sf"/>
</dbReference>
<dbReference type="Gene3D" id="1.10.150.20">
    <property type="entry name" value="5' to 3' exonuclease, C-terminal subdomain"/>
    <property type="match status" value="2"/>
</dbReference>
<dbReference type="CDD" id="cd08637">
    <property type="entry name" value="DNA_pol_A_pol_I_C"/>
    <property type="match status" value="1"/>
</dbReference>
<dbReference type="PANTHER" id="PTHR10133:SF27">
    <property type="entry name" value="DNA POLYMERASE NU"/>
    <property type="match status" value="1"/>
</dbReference>
<dbReference type="CDD" id="cd06140">
    <property type="entry name" value="DNA_polA_I_Bacillus_like_exo"/>
    <property type="match status" value="1"/>
</dbReference>
<dbReference type="InterPro" id="IPR036397">
    <property type="entry name" value="RNaseH_sf"/>
</dbReference>
<evidence type="ECO:0000256" key="6">
    <source>
        <dbReference type="ARBA" id="ARBA00022932"/>
    </source>
</evidence>